<accession>A0ABP3ITV1</accession>
<protein>
    <submittedName>
        <fullName evidence="2">Uncharacterized protein</fullName>
    </submittedName>
</protein>
<comment type="caution">
    <text evidence="2">The sequence shown here is derived from an EMBL/GenBank/DDBJ whole genome shotgun (WGS) entry which is preliminary data.</text>
</comment>
<dbReference type="EMBL" id="BAAABX010000051">
    <property type="protein sequence ID" value="GAA0420891.1"/>
    <property type="molecule type" value="Genomic_DNA"/>
</dbReference>
<proteinExistence type="predicted"/>
<feature type="region of interest" description="Disordered" evidence="1">
    <location>
        <begin position="1"/>
        <end position="48"/>
    </location>
</feature>
<feature type="compositionally biased region" description="Pro residues" evidence="1">
    <location>
        <begin position="38"/>
        <end position="48"/>
    </location>
</feature>
<dbReference type="Proteomes" id="UP001500879">
    <property type="component" value="Unassembled WGS sequence"/>
</dbReference>
<organism evidence="2 3">
    <name type="scientific">Streptomyces luteireticuli</name>
    <dbReference type="NCBI Taxonomy" id="173858"/>
    <lineage>
        <taxon>Bacteria</taxon>
        <taxon>Bacillati</taxon>
        <taxon>Actinomycetota</taxon>
        <taxon>Actinomycetes</taxon>
        <taxon>Kitasatosporales</taxon>
        <taxon>Streptomycetaceae</taxon>
        <taxon>Streptomyces</taxon>
    </lineage>
</organism>
<reference evidence="3" key="1">
    <citation type="journal article" date="2019" name="Int. J. Syst. Evol. Microbiol.">
        <title>The Global Catalogue of Microorganisms (GCM) 10K type strain sequencing project: providing services to taxonomists for standard genome sequencing and annotation.</title>
        <authorList>
            <consortium name="The Broad Institute Genomics Platform"/>
            <consortium name="The Broad Institute Genome Sequencing Center for Infectious Disease"/>
            <person name="Wu L."/>
            <person name="Ma J."/>
        </authorList>
    </citation>
    <scope>NUCLEOTIDE SEQUENCE [LARGE SCALE GENOMIC DNA]</scope>
    <source>
        <strain evidence="3">JCM 4788</strain>
    </source>
</reference>
<name>A0ABP3ITV1_9ACTN</name>
<evidence type="ECO:0000313" key="3">
    <source>
        <dbReference type="Proteomes" id="UP001500879"/>
    </source>
</evidence>
<evidence type="ECO:0000313" key="2">
    <source>
        <dbReference type="EMBL" id="GAA0420891.1"/>
    </source>
</evidence>
<keyword evidence="3" id="KW-1185">Reference proteome</keyword>
<sequence length="100" mass="10757">MGVGEGVVPRSRPFTVSSGAEPRGPAPRLRRGRARAAPPAPPLPGLRPWPPFVAAPPLVLKRRTGWISRPRLKTSRLKTLRLKTSRRKSGPGAHFSPSGA</sequence>
<evidence type="ECO:0000256" key="1">
    <source>
        <dbReference type="SAM" id="MobiDB-lite"/>
    </source>
</evidence>
<feature type="region of interest" description="Disordered" evidence="1">
    <location>
        <begin position="81"/>
        <end position="100"/>
    </location>
</feature>
<gene>
    <name evidence="2" type="ORF">GCM10010357_47780</name>
</gene>